<sequence length="109" mass="12250">MSGEKCISWTKTIDLELIKEIKMRTGTTVNDVLSTCFAGSLRRYLRSDGMDNPADIQIIVTVNTRSPNILSRDNIPLENHSSGSRCTTFLLEWPILSSVCWKPSGEWTT</sequence>
<dbReference type="EMBL" id="MU826366">
    <property type="protein sequence ID" value="KAJ7378465.1"/>
    <property type="molecule type" value="Genomic_DNA"/>
</dbReference>
<keyword evidence="2" id="KW-1185">Reference proteome</keyword>
<evidence type="ECO:0000313" key="2">
    <source>
        <dbReference type="Proteomes" id="UP001163046"/>
    </source>
</evidence>
<protein>
    <recommendedName>
        <fullName evidence="3">Diacylglycerol O-acyltransferase</fullName>
    </recommendedName>
</protein>
<comment type="caution">
    <text evidence="1">The sequence shown here is derived from an EMBL/GenBank/DDBJ whole genome shotgun (WGS) entry which is preliminary data.</text>
</comment>
<gene>
    <name evidence="1" type="ORF">OS493_023000</name>
</gene>
<dbReference type="OrthoDB" id="619536at2759"/>
<evidence type="ECO:0000313" key="1">
    <source>
        <dbReference type="EMBL" id="KAJ7378465.1"/>
    </source>
</evidence>
<dbReference type="AlphaFoldDB" id="A0A9X0CWU1"/>
<organism evidence="1 2">
    <name type="scientific">Desmophyllum pertusum</name>
    <dbReference type="NCBI Taxonomy" id="174260"/>
    <lineage>
        <taxon>Eukaryota</taxon>
        <taxon>Metazoa</taxon>
        <taxon>Cnidaria</taxon>
        <taxon>Anthozoa</taxon>
        <taxon>Hexacorallia</taxon>
        <taxon>Scleractinia</taxon>
        <taxon>Caryophylliina</taxon>
        <taxon>Caryophylliidae</taxon>
        <taxon>Desmophyllum</taxon>
    </lineage>
</organism>
<name>A0A9X0CWU1_9CNID</name>
<proteinExistence type="predicted"/>
<reference evidence="1" key="1">
    <citation type="submission" date="2023-01" db="EMBL/GenBank/DDBJ databases">
        <title>Genome assembly of the deep-sea coral Lophelia pertusa.</title>
        <authorList>
            <person name="Herrera S."/>
            <person name="Cordes E."/>
        </authorList>
    </citation>
    <scope>NUCLEOTIDE SEQUENCE</scope>
    <source>
        <strain evidence="1">USNM1676648</strain>
        <tissue evidence="1">Polyp</tissue>
    </source>
</reference>
<accession>A0A9X0CWU1</accession>
<evidence type="ECO:0008006" key="3">
    <source>
        <dbReference type="Google" id="ProtNLM"/>
    </source>
</evidence>
<dbReference type="Proteomes" id="UP001163046">
    <property type="component" value="Unassembled WGS sequence"/>
</dbReference>